<gene>
    <name evidence="2" type="ORF">ACFFGN_19160</name>
</gene>
<proteinExistence type="predicted"/>
<sequence>MSADVSDRLLRLYPATYRAAYGDEIAEVHRLLTDGLPRLARFRADADLLAHALRVRLRLDSASSAGRLFAIAAPFALAVAAANSGMHLMRWYAAAAISPGSTWSQLATTDAAWAFHGLLLALVIVGAIAALTGRWVLGAGLAVFGLAGTTAQLAIASPVHGEGPTEPIAAILTVIVILACPPDLRGDKRLAAAAGATAAVTWFPVALIQTRGFIVSTDYGAWPLLVLAFAGAAVAIQARSSGLREMGAMALAAPLFLAHAFTSGWLDLHPVLGVALLLLLPLLAAFTAVLRTLRR</sequence>
<feature type="transmembrane region" description="Helical" evidence="1">
    <location>
        <begin position="191"/>
        <end position="214"/>
    </location>
</feature>
<organism evidence="2 3">
    <name type="scientific">Kribbella deserti</name>
    <dbReference type="NCBI Taxonomy" id="1926257"/>
    <lineage>
        <taxon>Bacteria</taxon>
        <taxon>Bacillati</taxon>
        <taxon>Actinomycetota</taxon>
        <taxon>Actinomycetes</taxon>
        <taxon>Propionibacteriales</taxon>
        <taxon>Kribbellaceae</taxon>
        <taxon>Kribbella</taxon>
    </lineage>
</organism>
<keyword evidence="1" id="KW-0812">Transmembrane</keyword>
<evidence type="ECO:0000256" key="1">
    <source>
        <dbReference type="SAM" id="Phobius"/>
    </source>
</evidence>
<feature type="transmembrane region" description="Helical" evidence="1">
    <location>
        <begin position="136"/>
        <end position="155"/>
    </location>
</feature>
<accession>A0ABV6QNI2</accession>
<comment type="caution">
    <text evidence="2">The sequence shown here is derived from an EMBL/GenBank/DDBJ whole genome shotgun (WGS) entry which is preliminary data.</text>
</comment>
<keyword evidence="1" id="KW-1133">Transmembrane helix</keyword>
<feature type="transmembrane region" description="Helical" evidence="1">
    <location>
        <begin position="113"/>
        <end position="131"/>
    </location>
</feature>
<feature type="transmembrane region" description="Helical" evidence="1">
    <location>
        <begin position="68"/>
        <end position="93"/>
    </location>
</feature>
<evidence type="ECO:0000313" key="2">
    <source>
        <dbReference type="EMBL" id="MFC0626206.1"/>
    </source>
</evidence>
<evidence type="ECO:0000313" key="3">
    <source>
        <dbReference type="Proteomes" id="UP001589890"/>
    </source>
</evidence>
<dbReference type="RefSeq" id="WP_380049422.1">
    <property type="nucleotide sequence ID" value="NZ_JBHLTC010000023.1"/>
</dbReference>
<dbReference type="Proteomes" id="UP001589890">
    <property type="component" value="Unassembled WGS sequence"/>
</dbReference>
<protein>
    <submittedName>
        <fullName evidence="2">Uncharacterized protein</fullName>
    </submittedName>
</protein>
<keyword evidence="1" id="KW-0472">Membrane</keyword>
<feature type="transmembrane region" description="Helical" evidence="1">
    <location>
        <begin position="248"/>
        <end position="266"/>
    </location>
</feature>
<feature type="transmembrane region" description="Helical" evidence="1">
    <location>
        <begin position="167"/>
        <end position="184"/>
    </location>
</feature>
<name>A0ABV6QNI2_9ACTN</name>
<feature type="transmembrane region" description="Helical" evidence="1">
    <location>
        <begin position="220"/>
        <end position="236"/>
    </location>
</feature>
<dbReference type="EMBL" id="JBHLTC010000023">
    <property type="protein sequence ID" value="MFC0626206.1"/>
    <property type="molecule type" value="Genomic_DNA"/>
</dbReference>
<reference evidence="2 3" key="1">
    <citation type="submission" date="2024-09" db="EMBL/GenBank/DDBJ databases">
        <authorList>
            <person name="Sun Q."/>
            <person name="Mori K."/>
        </authorList>
    </citation>
    <scope>NUCLEOTIDE SEQUENCE [LARGE SCALE GENOMIC DNA]</scope>
    <source>
        <strain evidence="2 3">CGMCC 1.15906</strain>
    </source>
</reference>
<keyword evidence="3" id="KW-1185">Reference proteome</keyword>
<feature type="transmembrane region" description="Helical" evidence="1">
    <location>
        <begin position="272"/>
        <end position="293"/>
    </location>
</feature>